<evidence type="ECO:0000256" key="3">
    <source>
        <dbReference type="ARBA" id="ARBA00010067"/>
    </source>
</evidence>
<sequence>MSITGVGLIDKDIMNHHKKTFHRRNDSGELDVFEAARYFSGYNESVIGHNKNAYSYSSSSCYSSGTAAAGAGAYRTHHTNRARISLDMPMRSLLPQQFHGVVADHHLHQKPSSLKNKENKKVISKQPSSPGGRLASFLNSLFSSQSASSKKKKPSSKSTASSSSSSKSTKDYNNEDHDEFPAGGWRRRRRSSISHFGSSSSTDASDSSKSALSGFRTPPPCVHAQTPTKCSSNFRNFSLDGHDDSNKTAAASTATITTLQNEFSLFLDEKKKRDPKTTTTTLLLSEKQRNWISELAEKEKKWLQENNNNRESMNDDEIDEGAESDSSSDLFELQNYDLGYYSSSGLPVYETTNMDSIKRAAPISNGPL</sequence>
<dbReference type="Gramene" id="arahy.Tifrunner.gnm2.ann2.Ah15g287800.1">
    <property type="protein sequence ID" value="arahy.Tifrunner.gnm2.ann2.Ah15g287800.1-CDS-1"/>
    <property type="gene ID" value="arahy.Tifrunner.gnm2.ann2.Ah15g287800"/>
</dbReference>
<dbReference type="Proteomes" id="UP000289738">
    <property type="component" value="Chromosome B05"/>
</dbReference>
<evidence type="ECO:0000256" key="1">
    <source>
        <dbReference type="ARBA" id="ARBA00002281"/>
    </source>
</evidence>
<protein>
    <recommendedName>
        <fullName evidence="11">Protein BIG GRAIN 1-like E</fullName>
    </recommendedName>
</protein>
<evidence type="ECO:0000256" key="6">
    <source>
        <dbReference type="ARBA" id="ARBA00023136"/>
    </source>
</evidence>
<accession>A0A444Z4I3</accession>
<dbReference type="AlphaFoldDB" id="A0A444Z4I3"/>
<proteinExistence type="inferred from homology"/>
<gene>
    <name evidence="9" type="ORF">Ahy_B05g076966</name>
</gene>
<dbReference type="PANTHER" id="PTHR33541">
    <property type="entry name" value="PROTEIN BIG GRAIN 1-LIKE A-RELATED"/>
    <property type="match status" value="1"/>
</dbReference>
<evidence type="ECO:0008006" key="11">
    <source>
        <dbReference type="Google" id="ProtNLM"/>
    </source>
</evidence>
<evidence type="ECO:0000256" key="4">
    <source>
        <dbReference type="ARBA" id="ARBA00022448"/>
    </source>
</evidence>
<keyword evidence="4" id="KW-0813">Transport</keyword>
<feature type="compositionally biased region" description="Low complexity" evidence="8">
    <location>
        <begin position="193"/>
        <end position="215"/>
    </location>
</feature>
<evidence type="ECO:0000256" key="8">
    <source>
        <dbReference type="SAM" id="MobiDB-lite"/>
    </source>
</evidence>
<dbReference type="EMBL" id="SDMP01000015">
    <property type="protein sequence ID" value="RYR09006.1"/>
    <property type="molecule type" value="Genomic_DNA"/>
</dbReference>
<evidence type="ECO:0000313" key="10">
    <source>
        <dbReference type="Proteomes" id="UP000289738"/>
    </source>
</evidence>
<comment type="subcellular location">
    <subcellularLocation>
        <location evidence="2">Cell membrane</location>
    </subcellularLocation>
</comment>
<dbReference type="GO" id="GO:0005886">
    <property type="term" value="C:plasma membrane"/>
    <property type="evidence" value="ECO:0007669"/>
    <property type="project" value="UniProtKB-SubCell"/>
</dbReference>
<feature type="compositionally biased region" description="Low complexity" evidence="8">
    <location>
        <begin position="156"/>
        <end position="167"/>
    </location>
</feature>
<dbReference type="GO" id="GO:0009734">
    <property type="term" value="P:auxin-activated signaling pathway"/>
    <property type="evidence" value="ECO:0007669"/>
    <property type="project" value="UniProtKB-KW"/>
</dbReference>
<keyword evidence="7" id="KW-0927">Auxin signaling pathway</keyword>
<name>A0A444Z4I3_ARAHY</name>
<keyword evidence="6" id="KW-0472">Membrane</keyword>
<keyword evidence="5" id="KW-1003">Cell membrane</keyword>
<evidence type="ECO:0000256" key="5">
    <source>
        <dbReference type="ARBA" id="ARBA00022475"/>
    </source>
</evidence>
<comment type="similarity">
    <text evidence="3">Belongs to the BIG GRAIN 1 (BG1) plant protein family.</text>
</comment>
<comment type="caution">
    <text evidence="9">The sequence shown here is derived from an EMBL/GenBank/DDBJ whole genome shotgun (WGS) entry which is preliminary data.</text>
</comment>
<evidence type="ECO:0000256" key="2">
    <source>
        <dbReference type="ARBA" id="ARBA00004236"/>
    </source>
</evidence>
<dbReference type="STRING" id="3818.A0A444Z4I3"/>
<feature type="region of interest" description="Disordered" evidence="8">
    <location>
        <begin position="106"/>
        <end position="227"/>
    </location>
</feature>
<evidence type="ECO:0000313" key="9">
    <source>
        <dbReference type="EMBL" id="RYR09006.1"/>
    </source>
</evidence>
<evidence type="ECO:0000256" key="7">
    <source>
        <dbReference type="ARBA" id="ARBA00023294"/>
    </source>
</evidence>
<dbReference type="InterPro" id="IPR039621">
    <property type="entry name" value="BG1-like"/>
</dbReference>
<feature type="region of interest" description="Disordered" evidence="8">
    <location>
        <begin position="303"/>
        <end position="327"/>
    </location>
</feature>
<dbReference type="PANTHER" id="PTHR33541:SF11">
    <property type="entry name" value="PROTEIN BIG GRAIN 1-LIKE E"/>
    <property type="match status" value="1"/>
</dbReference>
<dbReference type="OrthoDB" id="1871242at2759"/>
<feature type="compositionally biased region" description="Acidic residues" evidence="8">
    <location>
        <begin position="314"/>
        <end position="323"/>
    </location>
</feature>
<comment type="function">
    <text evidence="1">Involved in auxin transport. Regulator of the auxin signaling pathway.</text>
</comment>
<reference evidence="9 10" key="1">
    <citation type="submission" date="2019-01" db="EMBL/GenBank/DDBJ databases">
        <title>Sequencing of cultivated peanut Arachis hypogaea provides insights into genome evolution and oil improvement.</title>
        <authorList>
            <person name="Chen X."/>
        </authorList>
    </citation>
    <scope>NUCLEOTIDE SEQUENCE [LARGE SCALE GENOMIC DNA]</scope>
    <source>
        <strain evidence="10">cv. Fuhuasheng</strain>
        <tissue evidence="9">Leaves</tissue>
    </source>
</reference>
<organism evidence="9 10">
    <name type="scientific">Arachis hypogaea</name>
    <name type="common">Peanut</name>
    <dbReference type="NCBI Taxonomy" id="3818"/>
    <lineage>
        <taxon>Eukaryota</taxon>
        <taxon>Viridiplantae</taxon>
        <taxon>Streptophyta</taxon>
        <taxon>Embryophyta</taxon>
        <taxon>Tracheophyta</taxon>
        <taxon>Spermatophyta</taxon>
        <taxon>Magnoliopsida</taxon>
        <taxon>eudicotyledons</taxon>
        <taxon>Gunneridae</taxon>
        <taxon>Pentapetalae</taxon>
        <taxon>rosids</taxon>
        <taxon>fabids</taxon>
        <taxon>Fabales</taxon>
        <taxon>Fabaceae</taxon>
        <taxon>Papilionoideae</taxon>
        <taxon>50 kb inversion clade</taxon>
        <taxon>dalbergioids sensu lato</taxon>
        <taxon>Dalbergieae</taxon>
        <taxon>Pterocarpus clade</taxon>
        <taxon>Arachis</taxon>
    </lineage>
</organism>
<keyword evidence="10" id="KW-1185">Reference proteome</keyword>